<dbReference type="PANTHER" id="PTHR36206:SF12">
    <property type="entry name" value="ASPERCRYPTIN BIOSYNTHESIS CLUSTER-SPECIFIC TRANSCRIPTION REGULATOR ATNN-RELATED"/>
    <property type="match status" value="1"/>
</dbReference>
<feature type="compositionally biased region" description="Low complexity" evidence="7">
    <location>
        <begin position="1"/>
        <end position="15"/>
    </location>
</feature>
<protein>
    <submittedName>
        <fullName evidence="9">C6 zinc finger domain</fullName>
    </submittedName>
</protein>
<feature type="region of interest" description="Disordered" evidence="7">
    <location>
        <begin position="1"/>
        <end position="20"/>
    </location>
</feature>
<evidence type="ECO:0000259" key="8">
    <source>
        <dbReference type="PROSITE" id="PS50048"/>
    </source>
</evidence>
<keyword evidence="2" id="KW-0862">Zinc</keyword>
<gene>
    <name evidence="9" type="ORF">A9K55_007509</name>
</gene>
<dbReference type="InterPro" id="IPR001138">
    <property type="entry name" value="Zn2Cys6_DnaBD"/>
</dbReference>
<evidence type="ECO:0000256" key="5">
    <source>
        <dbReference type="ARBA" id="ARBA00023163"/>
    </source>
</evidence>
<dbReference type="InterPro" id="IPR052360">
    <property type="entry name" value="Transcr_Regulatory_Proteins"/>
</dbReference>
<dbReference type="GO" id="GO:0000981">
    <property type="term" value="F:DNA-binding transcription factor activity, RNA polymerase II-specific"/>
    <property type="evidence" value="ECO:0007669"/>
    <property type="project" value="InterPro"/>
</dbReference>
<dbReference type="CDD" id="cd00067">
    <property type="entry name" value="GAL4"/>
    <property type="match status" value="1"/>
</dbReference>
<dbReference type="GO" id="GO:0008270">
    <property type="term" value="F:zinc ion binding"/>
    <property type="evidence" value="ECO:0007669"/>
    <property type="project" value="InterPro"/>
</dbReference>
<dbReference type="InterPro" id="IPR036864">
    <property type="entry name" value="Zn2-C6_fun-type_DNA-bd_sf"/>
</dbReference>
<dbReference type="Proteomes" id="UP000323067">
    <property type="component" value="Chromosome vii"/>
</dbReference>
<evidence type="ECO:0000256" key="6">
    <source>
        <dbReference type="ARBA" id="ARBA00023242"/>
    </source>
</evidence>
<dbReference type="AlphaFoldDB" id="A0A2H4SGV3"/>
<feature type="domain" description="Zn(2)-C6 fungal-type" evidence="8">
    <location>
        <begin position="60"/>
        <end position="96"/>
    </location>
</feature>
<evidence type="ECO:0000256" key="3">
    <source>
        <dbReference type="ARBA" id="ARBA00023015"/>
    </source>
</evidence>
<dbReference type="VEuPathDB" id="FungiDB:A9K55_007509"/>
<reference evidence="9 10" key="1">
    <citation type="journal article" date="2017" name="BMC Genomics">
        <title>Chromosome level assembly and secondary metabolite potential of the parasitic fungus Cordyceps militaris.</title>
        <authorList>
            <person name="Kramer G.J."/>
            <person name="Nodwell J.R."/>
        </authorList>
    </citation>
    <scope>NUCLEOTIDE SEQUENCE [LARGE SCALE GENOMIC DNA]</scope>
    <source>
        <strain evidence="9 10">ATCC 34164</strain>
    </source>
</reference>
<evidence type="ECO:0000256" key="2">
    <source>
        <dbReference type="ARBA" id="ARBA00022833"/>
    </source>
</evidence>
<evidence type="ECO:0000256" key="7">
    <source>
        <dbReference type="SAM" id="MobiDB-lite"/>
    </source>
</evidence>
<keyword evidence="4" id="KW-0238">DNA-binding</keyword>
<dbReference type="GO" id="GO:0003677">
    <property type="term" value="F:DNA binding"/>
    <property type="evidence" value="ECO:0007669"/>
    <property type="project" value="UniProtKB-KW"/>
</dbReference>
<proteinExistence type="predicted"/>
<evidence type="ECO:0000256" key="4">
    <source>
        <dbReference type="ARBA" id="ARBA00023125"/>
    </source>
</evidence>
<dbReference type="VEuPathDB" id="FungiDB:CCM_00091"/>
<dbReference type="OrthoDB" id="3145928at2759"/>
<dbReference type="SUPFAM" id="SSF57701">
    <property type="entry name" value="Zn2/Cys6 DNA-binding domain"/>
    <property type="match status" value="1"/>
</dbReference>
<evidence type="ECO:0000313" key="9">
    <source>
        <dbReference type="EMBL" id="ATY62335.1"/>
    </source>
</evidence>
<dbReference type="Pfam" id="PF00172">
    <property type="entry name" value="Zn_clus"/>
    <property type="match status" value="1"/>
</dbReference>
<dbReference type="PANTHER" id="PTHR36206">
    <property type="entry name" value="ASPERCRYPTIN BIOSYNTHESIS CLUSTER-SPECIFIC TRANSCRIPTION REGULATOR ATNN-RELATED"/>
    <property type="match status" value="1"/>
</dbReference>
<sequence length="600" mass="67376">MAPRFASDSSSSPDSHLSRHDAVVGQQHVLAFGTSPGEPSTTTIVLPKRQKRFAAKVKTGCMTCRRRRIKCDEGKPSCNKCVYNLDADVVGQSQQCLSVSDLFSLSTGTFTGRDCEYPDIMFRFAMNHSVPAAPTQCKPLLIQPKVSIAPQGIKFGRQEAHIFDLFRLRTVHQVGGSFNQVFWTSDVLRAARLYPAVWHACLSFAALDHRAKKPKAPEADKMSLYSFALLQHNASIRHMVKIAQQALPSYADQETFMLVSMLYTGLCCLQGDVSQAAEHARTSILLFYQWRFWEHQHQGRRDHILSPGALISLISLYESQIFGRIRGVPRPNWYLQGNRPAAPADPYQSMSDAFVDIQPMLTAIFQAFPMVTLPGDIARISGYDETILEYKSRLAVWRSKFKALLETQPDDASTKHGVTQLQLMEVAVHVCLHLDRTLGEESFDHFTDSFARINHLARQLIHLEKEAEARQGIDGQGFSYSVSVAELLFGVGRTCRDRLIRREAVALLRQWPRRDGIWRPVVVAAMCAAVIELEEGTWYEARSIVPDECSCAYESFICNNHRVGRLELKMSPPGQASVHFRSVSDVRHQRDGLTKPVAIG</sequence>
<name>A0A2H4SGV3_CORMI</name>
<accession>A0A2H4SGV3</accession>
<keyword evidence="1" id="KW-0479">Metal-binding</keyword>
<evidence type="ECO:0000256" key="1">
    <source>
        <dbReference type="ARBA" id="ARBA00022723"/>
    </source>
</evidence>
<dbReference type="Gene3D" id="4.10.240.10">
    <property type="entry name" value="Zn(2)-C6 fungal-type DNA-binding domain"/>
    <property type="match status" value="1"/>
</dbReference>
<keyword evidence="5" id="KW-0804">Transcription</keyword>
<dbReference type="EMBL" id="CP023324">
    <property type="protein sequence ID" value="ATY62335.1"/>
    <property type="molecule type" value="Genomic_DNA"/>
</dbReference>
<organism evidence="9 10">
    <name type="scientific">Cordyceps militaris</name>
    <name type="common">Caterpillar fungus</name>
    <name type="synonym">Clavaria militaris</name>
    <dbReference type="NCBI Taxonomy" id="73501"/>
    <lineage>
        <taxon>Eukaryota</taxon>
        <taxon>Fungi</taxon>
        <taxon>Dikarya</taxon>
        <taxon>Ascomycota</taxon>
        <taxon>Pezizomycotina</taxon>
        <taxon>Sordariomycetes</taxon>
        <taxon>Hypocreomycetidae</taxon>
        <taxon>Hypocreales</taxon>
        <taxon>Cordycipitaceae</taxon>
        <taxon>Cordyceps</taxon>
    </lineage>
</organism>
<keyword evidence="3" id="KW-0805">Transcription regulation</keyword>
<keyword evidence="6" id="KW-0539">Nucleus</keyword>
<dbReference type="PROSITE" id="PS50048">
    <property type="entry name" value="ZN2_CY6_FUNGAL_2"/>
    <property type="match status" value="1"/>
</dbReference>
<evidence type="ECO:0000313" key="10">
    <source>
        <dbReference type="Proteomes" id="UP000323067"/>
    </source>
</evidence>